<evidence type="ECO:0000313" key="3">
    <source>
        <dbReference type="EMBL" id="VBA41435.1"/>
    </source>
</evidence>
<dbReference type="InterPro" id="IPR029058">
    <property type="entry name" value="AB_hydrolase_fold"/>
</dbReference>
<feature type="compositionally biased region" description="Polar residues" evidence="1">
    <location>
        <begin position="17"/>
        <end position="28"/>
    </location>
</feature>
<dbReference type="AlphaFoldDB" id="A0A498QAQ0"/>
<dbReference type="InterPro" id="IPR050585">
    <property type="entry name" value="Xaa-Pro_dipeptidyl-ppase/CocE"/>
</dbReference>
<feature type="region of interest" description="Disordered" evidence="1">
    <location>
        <begin position="1"/>
        <end position="36"/>
    </location>
</feature>
<evidence type="ECO:0000313" key="4">
    <source>
        <dbReference type="Proteomes" id="UP000273307"/>
    </source>
</evidence>
<dbReference type="EMBL" id="UPHP01000111">
    <property type="protein sequence ID" value="VBA41435.1"/>
    <property type="molecule type" value="Genomic_DNA"/>
</dbReference>
<dbReference type="Pfam" id="PF02129">
    <property type="entry name" value="Peptidase_S15"/>
    <property type="match status" value="1"/>
</dbReference>
<gene>
    <name evidence="3" type="ORF">LAUMK136_04032</name>
</gene>
<protein>
    <recommendedName>
        <fullName evidence="2">Xaa-Pro dipeptidyl-peptidase-like domain-containing protein</fullName>
    </recommendedName>
</protein>
<name>A0A498QAQ0_9MYCO</name>
<dbReference type="PANTHER" id="PTHR43056:SF10">
    <property type="entry name" value="COCE_NOND FAMILY, PUTATIVE (AFU_ORTHOLOGUE AFUA_7G00600)-RELATED"/>
    <property type="match status" value="1"/>
</dbReference>
<dbReference type="Proteomes" id="UP000273307">
    <property type="component" value="Unassembled WGS sequence"/>
</dbReference>
<accession>A0A498QAQ0</accession>
<proteinExistence type="predicted"/>
<evidence type="ECO:0000256" key="1">
    <source>
        <dbReference type="SAM" id="MobiDB-lite"/>
    </source>
</evidence>
<dbReference type="GO" id="GO:0016787">
    <property type="term" value="F:hydrolase activity"/>
    <property type="evidence" value="ECO:0007669"/>
    <property type="project" value="InterPro"/>
</dbReference>
<keyword evidence="4" id="KW-1185">Reference proteome</keyword>
<dbReference type="InterPro" id="IPR000383">
    <property type="entry name" value="Xaa-Pro-like_dom"/>
</dbReference>
<feature type="domain" description="Xaa-Pro dipeptidyl-peptidase-like" evidence="2">
    <location>
        <begin position="51"/>
        <end position="198"/>
    </location>
</feature>
<dbReference type="PANTHER" id="PTHR43056">
    <property type="entry name" value="PEPTIDASE S9 PROLYL OLIGOPEPTIDASE"/>
    <property type="match status" value="1"/>
</dbReference>
<sequence length="284" mass="31417">MARDPAPALDPSRRSSVRTQPDSRNRQTSGHRYRSPADVLVERDVEVITRDGTVLRVNVFRHGETARPVMVSIHPYGTDDLSSRPRSRWTVPRFYRMLRQPKPVTLPARTGWEAPDPAWWTAHGFVVVNADSRGCGHSNGTGSLLSRQEAEDTYDLVQWVADQPGSDGRVVMHGVSYLATSQCAVAALQPSALRRSAPGRASPMPTVIWRFQGESVSRASSGFGQATCAVPARLTTRNRCRPIIRCVMTYGAQSFPIYRRSRCRCWSVVVPAQPAHGSIPGRLS</sequence>
<dbReference type="SUPFAM" id="SSF53474">
    <property type="entry name" value="alpha/beta-Hydrolases"/>
    <property type="match status" value="1"/>
</dbReference>
<organism evidence="3 4">
    <name type="scientific">Mycobacterium attenuatum</name>
    <dbReference type="NCBI Taxonomy" id="2341086"/>
    <lineage>
        <taxon>Bacteria</taxon>
        <taxon>Bacillati</taxon>
        <taxon>Actinomycetota</taxon>
        <taxon>Actinomycetes</taxon>
        <taxon>Mycobacteriales</taxon>
        <taxon>Mycobacteriaceae</taxon>
        <taxon>Mycobacterium</taxon>
    </lineage>
</organism>
<dbReference type="NCBIfam" id="TIGR00976">
    <property type="entry name" value="CocE_NonD"/>
    <property type="match status" value="1"/>
</dbReference>
<evidence type="ECO:0000259" key="2">
    <source>
        <dbReference type="Pfam" id="PF02129"/>
    </source>
</evidence>
<dbReference type="InterPro" id="IPR005674">
    <property type="entry name" value="CocE/Ser_esterase"/>
</dbReference>
<dbReference type="Gene3D" id="3.40.50.1820">
    <property type="entry name" value="alpha/beta hydrolase"/>
    <property type="match status" value="1"/>
</dbReference>
<reference evidence="3 4" key="1">
    <citation type="submission" date="2018-09" db="EMBL/GenBank/DDBJ databases">
        <authorList>
            <person name="Tagini F."/>
        </authorList>
    </citation>
    <scope>NUCLEOTIDE SEQUENCE [LARGE SCALE GENOMIC DNA]</scope>
    <source>
        <strain evidence="3 4">MK136</strain>
    </source>
</reference>